<dbReference type="Gene3D" id="3.50.90.10">
    <property type="entry name" value="YerB-like"/>
    <property type="match status" value="1"/>
</dbReference>
<dbReference type="AlphaFoldDB" id="A0A6G4XXF5"/>
<gene>
    <name evidence="4" type="ORF">G6045_38195</name>
</gene>
<sequence length="385" mass="41672">MPFPSESPHGKRFLTSASVKLLSKARGDKGARGAAGTATSGGEPSFGLSGAPAGYPYPYEVPCTARLMRRRLFLTLPAAATLASCTVSDRGGGPDDREPPTSAPESSAPPEPRPRTVRRPTVLAVKIDNVRPARPHTGLREAAVIHVERVEAGLTRLLAVYTGGRLPQAVGPVRSARETDLELLRQYGKPVLAFSGAQGKLLPLLDKAELYPRSPAEAPGAYYRSSSRPIPHNLYLRPSRLDPAPDKEAQPTDLGLRFGAAPPGGRATGEHSVRYPAARYAFTWSAARDRWRVSMDGTRSNLTPSTVVVQYGVIRDSRFRDRWGNVSPYTETVGRGDALVLRGGRAYEGRWSRESAEEATVYTDADGEPLLFADGQVWVVHVGRR</sequence>
<protein>
    <submittedName>
        <fullName evidence="4">DUF3048 domain-containing protein</fullName>
    </submittedName>
</protein>
<dbReference type="Pfam" id="PF11258">
    <property type="entry name" value="DUF3048"/>
    <property type="match status" value="1"/>
</dbReference>
<reference evidence="4 5" key="1">
    <citation type="submission" date="2020-02" db="EMBL/GenBank/DDBJ databases">
        <title>Whole-genome analyses of novel actinobacteria.</title>
        <authorList>
            <person name="Sahin N."/>
            <person name="Tokatli A."/>
        </authorList>
    </citation>
    <scope>NUCLEOTIDE SEQUENCE [LARGE SCALE GENOMIC DNA]</scope>
    <source>
        <strain evidence="4 5">YC504</strain>
    </source>
</reference>
<dbReference type="InterPro" id="IPR035328">
    <property type="entry name" value="DUF3048_C"/>
</dbReference>
<dbReference type="InterPro" id="IPR023158">
    <property type="entry name" value="YerB-like_sf"/>
</dbReference>
<accession>A0A6G4XXF5</accession>
<feature type="region of interest" description="Disordered" evidence="1">
    <location>
        <begin position="25"/>
        <end position="47"/>
    </location>
</feature>
<feature type="domain" description="DUF3048" evidence="2">
    <location>
        <begin position="118"/>
        <end position="247"/>
    </location>
</feature>
<organism evidence="4 5">
    <name type="scientific">Streptomyces mesophilus</name>
    <dbReference type="NCBI Taxonomy" id="1775132"/>
    <lineage>
        <taxon>Bacteria</taxon>
        <taxon>Bacillati</taxon>
        <taxon>Actinomycetota</taxon>
        <taxon>Actinomycetes</taxon>
        <taxon>Kitasatosporales</taxon>
        <taxon>Streptomycetaceae</taxon>
        <taxon>Streptomyces</taxon>
    </lineage>
</organism>
<dbReference type="Pfam" id="PF17479">
    <property type="entry name" value="DUF3048_C"/>
    <property type="match status" value="1"/>
</dbReference>
<feature type="compositionally biased region" description="Low complexity" evidence="1">
    <location>
        <begin position="32"/>
        <end position="42"/>
    </location>
</feature>
<evidence type="ECO:0000259" key="2">
    <source>
        <dbReference type="Pfam" id="PF11258"/>
    </source>
</evidence>
<dbReference type="Proteomes" id="UP000481109">
    <property type="component" value="Unassembled WGS sequence"/>
</dbReference>
<dbReference type="InterPro" id="IPR021416">
    <property type="entry name" value="DUF3048_N"/>
</dbReference>
<proteinExistence type="predicted"/>
<dbReference type="EMBL" id="JAAKZW010000330">
    <property type="protein sequence ID" value="NGO81450.1"/>
    <property type="molecule type" value="Genomic_DNA"/>
</dbReference>
<evidence type="ECO:0000256" key="1">
    <source>
        <dbReference type="SAM" id="MobiDB-lite"/>
    </source>
</evidence>
<feature type="domain" description="DUF3048" evidence="3">
    <location>
        <begin position="273"/>
        <end position="379"/>
    </location>
</feature>
<comment type="caution">
    <text evidence="4">The sequence shown here is derived from an EMBL/GenBank/DDBJ whole genome shotgun (WGS) entry which is preliminary data.</text>
</comment>
<evidence type="ECO:0000259" key="3">
    <source>
        <dbReference type="Pfam" id="PF17479"/>
    </source>
</evidence>
<evidence type="ECO:0000313" key="5">
    <source>
        <dbReference type="Proteomes" id="UP000481109"/>
    </source>
</evidence>
<keyword evidence="5" id="KW-1185">Reference proteome</keyword>
<evidence type="ECO:0000313" key="4">
    <source>
        <dbReference type="EMBL" id="NGO81450.1"/>
    </source>
</evidence>
<name>A0A6G4XXF5_9ACTN</name>
<feature type="region of interest" description="Disordered" evidence="1">
    <location>
        <begin position="85"/>
        <end position="119"/>
    </location>
</feature>
<dbReference type="SUPFAM" id="SSF159774">
    <property type="entry name" value="YerB-like"/>
    <property type="match status" value="1"/>
</dbReference>